<reference evidence="3" key="1">
    <citation type="submission" date="2021-02" db="EMBL/GenBank/DDBJ databases">
        <authorList>
            <person name="Nowell W R."/>
        </authorList>
    </citation>
    <scope>NUCLEOTIDE SEQUENCE</scope>
</reference>
<sequence>MHYQLQHYQLKYPVQVYRSQLMSSAEIDYLRQNTGQFVSVNSFLSTSTDRDVAKAFIAGTDQLDTLERVLFEITADPKVVKTKPFASINKISQFPQEEEVLFMLGSIFRINSIKLGNDKIWNIKMSLCSDDEHSLKPILERMKKQIGTQKTTLYVLGKVLWMMGKFDLAKKYYNRCINQLSERDPSRLAAYEDLAIIASMQNNYDESIYWHQRTQHGKIAFLVVGAGVSVFWLMTVSILGFVCGGIICGIAGMIYGYHLGVSKRNNTTSDDNYIEKKLRGILEKIIRIINCLTDSNRTITEKLSVLEHCVNEIYNDIMELIIKAMILIKIAVGFTN</sequence>
<evidence type="ECO:0000259" key="2">
    <source>
        <dbReference type="Pfam" id="PF03496"/>
    </source>
</evidence>
<dbReference type="Pfam" id="PF03496">
    <property type="entry name" value="ADPrib_exo_Tox"/>
    <property type="match status" value="1"/>
</dbReference>
<name>A0A813MSU7_9BILA</name>
<evidence type="ECO:0000313" key="3">
    <source>
        <dbReference type="EMBL" id="CAF0727653.1"/>
    </source>
</evidence>
<feature type="domain" description="ADP ribosyltransferase" evidence="2">
    <location>
        <begin position="24"/>
        <end position="117"/>
    </location>
</feature>
<evidence type="ECO:0000313" key="4">
    <source>
        <dbReference type="Proteomes" id="UP000663845"/>
    </source>
</evidence>
<dbReference type="InterPro" id="IPR003540">
    <property type="entry name" value="ADP-ribosyltransferase"/>
</dbReference>
<keyword evidence="1" id="KW-1133">Transmembrane helix</keyword>
<dbReference type="InterPro" id="IPR011990">
    <property type="entry name" value="TPR-like_helical_dom_sf"/>
</dbReference>
<keyword evidence="1" id="KW-0812">Transmembrane</keyword>
<dbReference type="Proteomes" id="UP000663845">
    <property type="component" value="Unassembled WGS sequence"/>
</dbReference>
<keyword evidence="1" id="KW-0472">Membrane</keyword>
<gene>
    <name evidence="3" type="ORF">JYZ213_LOCUS920</name>
</gene>
<dbReference type="SUPFAM" id="SSF56399">
    <property type="entry name" value="ADP-ribosylation"/>
    <property type="match status" value="1"/>
</dbReference>
<dbReference type="EMBL" id="CAJNOG010000004">
    <property type="protein sequence ID" value="CAF0727653.1"/>
    <property type="molecule type" value="Genomic_DNA"/>
</dbReference>
<accession>A0A813MSU7</accession>
<comment type="caution">
    <text evidence="3">The sequence shown here is derived from an EMBL/GenBank/DDBJ whole genome shotgun (WGS) entry which is preliminary data.</text>
</comment>
<organism evidence="3 4">
    <name type="scientific">Adineta steineri</name>
    <dbReference type="NCBI Taxonomy" id="433720"/>
    <lineage>
        <taxon>Eukaryota</taxon>
        <taxon>Metazoa</taxon>
        <taxon>Spiralia</taxon>
        <taxon>Gnathifera</taxon>
        <taxon>Rotifera</taxon>
        <taxon>Eurotatoria</taxon>
        <taxon>Bdelloidea</taxon>
        <taxon>Adinetida</taxon>
        <taxon>Adinetidae</taxon>
        <taxon>Adineta</taxon>
    </lineage>
</organism>
<dbReference type="PROSITE" id="PS51996">
    <property type="entry name" value="TR_MART"/>
    <property type="match status" value="1"/>
</dbReference>
<dbReference type="AlphaFoldDB" id="A0A813MSU7"/>
<dbReference type="SUPFAM" id="SSF48452">
    <property type="entry name" value="TPR-like"/>
    <property type="match status" value="1"/>
</dbReference>
<dbReference type="Gene3D" id="1.25.40.10">
    <property type="entry name" value="Tetratricopeptide repeat domain"/>
    <property type="match status" value="1"/>
</dbReference>
<feature type="transmembrane region" description="Helical" evidence="1">
    <location>
        <begin position="230"/>
        <end position="255"/>
    </location>
</feature>
<evidence type="ECO:0000256" key="1">
    <source>
        <dbReference type="SAM" id="Phobius"/>
    </source>
</evidence>
<dbReference type="Pfam" id="PF13424">
    <property type="entry name" value="TPR_12"/>
    <property type="match status" value="1"/>
</dbReference>
<proteinExistence type="predicted"/>
<dbReference type="Gene3D" id="3.90.176.10">
    <property type="entry name" value="Toxin ADP-ribosyltransferase, Chain A, domain 1"/>
    <property type="match status" value="1"/>
</dbReference>
<dbReference type="GO" id="GO:0005576">
    <property type="term" value="C:extracellular region"/>
    <property type="evidence" value="ECO:0007669"/>
    <property type="project" value="InterPro"/>
</dbReference>
<protein>
    <recommendedName>
        <fullName evidence="2">ADP ribosyltransferase domain-containing protein</fullName>
    </recommendedName>
</protein>